<dbReference type="Proteomes" id="UP000504621">
    <property type="component" value="Unplaced"/>
</dbReference>
<dbReference type="PANTHER" id="PTHR37722">
    <property type="entry name" value="OS01G0167700 PROTEIN"/>
    <property type="match status" value="1"/>
</dbReference>
<evidence type="ECO:0000313" key="2">
    <source>
        <dbReference type="Proteomes" id="UP000504621"/>
    </source>
</evidence>
<organism evidence="2 3">
    <name type="scientific">Herrania umbratica</name>
    <dbReference type="NCBI Taxonomy" id="108875"/>
    <lineage>
        <taxon>Eukaryota</taxon>
        <taxon>Viridiplantae</taxon>
        <taxon>Streptophyta</taxon>
        <taxon>Embryophyta</taxon>
        <taxon>Tracheophyta</taxon>
        <taxon>Spermatophyta</taxon>
        <taxon>Magnoliopsida</taxon>
        <taxon>eudicotyledons</taxon>
        <taxon>Gunneridae</taxon>
        <taxon>Pentapetalae</taxon>
        <taxon>rosids</taxon>
        <taxon>malvids</taxon>
        <taxon>Malvales</taxon>
        <taxon>Malvaceae</taxon>
        <taxon>Byttnerioideae</taxon>
        <taxon>Herrania</taxon>
    </lineage>
</organism>
<feature type="compositionally biased region" description="Basic and acidic residues" evidence="1">
    <location>
        <begin position="715"/>
        <end position="759"/>
    </location>
</feature>
<dbReference type="AlphaFoldDB" id="A0A6J0ZUG4"/>
<feature type="region of interest" description="Disordered" evidence="1">
    <location>
        <begin position="1"/>
        <end position="54"/>
    </location>
</feature>
<evidence type="ECO:0000313" key="3">
    <source>
        <dbReference type="RefSeq" id="XP_021278368.1"/>
    </source>
</evidence>
<keyword evidence="2" id="KW-1185">Reference proteome</keyword>
<dbReference type="PANTHER" id="PTHR37722:SF2">
    <property type="entry name" value="OS01G0167700 PROTEIN"/>
    <property type="match status" value="1"/>
</dbReference>
<feature type="compositionally biased region" description="Basic and acidic residues" evidence="1">
    <location>
        <begin position="25"/>
        <end position="34"/>
    </location>
</feature>
<feature type="region of interest" description="Disordered" evidence="1">
    <location>
        <begin position="433"/>
        <end position="469"/>
    </location>
</feature>
<feature type="compositionally biased region" description="Polar residues" evidence="1">
    <location>
        <begin position="453"/>
        <end position="469"/>
    </location>
</feature>
<dbReference type="RefSeq" id="XP_021278368.1">
    <property type="nucleotide sequence ID" value="XM_021422693.1"/>
</dbReference>
<gene>
    <name evidence="3" type="primary">LOC110412191</name>
</gene>
<feature type="region of interest" description="Disordered" evidence="1">
    <location>
        <begin position="707"/>
        <end position="781"/>
    </location>
</feature>
<reference evidence="3" key="1">
    <citation type="submission" date="2025-08" db="UniProtKB">
        <authorList>
            <consortium name="RefSeq"/>
        </authorList>
    </citation>
    <scope>IDENTIFICATION</scope>
    <source>
        <tissue evidence="3">Leaf</tissue>
    </source>
</reference>
<accession>A0A6J0ZUG4</accession>
<protein>
    <submittedName>
        <fullName evidence="3">Uncharacterized protein LOC110412191 isoform X1</fullName>
    </submittedName>
</protein>
<proteinExistence type="predicted"/>
<dbReference type="OrthoDB" id="994901at2759"/>
<feature type="compositionally biased region" description="Basic residues" evidence="1">
    <location>
        <begin position="8"/>
        <end position="24"/>
    </location>
</feature>
<dbReference type="GeneID" id="110412191"/>
<evidence type="ECO:0000256" key="1">
    <source>
        <dbReference type="SAM" id="MobiDB-lite"/>
    </source>
</evidence>
<name>A0A6J0ZUG4_9ROSI</name>
<sequence length="781" mass="86731">MLQWMGGSRRKVTTSRKSTQKRQKRYFEQRKREQQLQMAGSEGYDDETSIQGKHQKEYRSLDILSLLNLSTVPEEGRSCPSRQDSKTGALTMKYHIPKDRPTIITNSVPPYSVQIKEAGAPPSSCQSELQYPKVSFFSHDNHASNGINNSPDLLNAAGEKQFSVFDMLSDDASGDTLERSLVHEAHAAFSIEGLGKIRAETPLHSPKQQGRVPSDDCAFPWNIARQLNSSKNSNHLLNDIELEMDAMMQDINMPLVGKASEFSLGKTDLHGNGRTNLSTVTDHMQLDSRYSNRECTFGDTNIFSNIRRREDTSDARPRFLGDDFLHERKDDVSWKYWPHKIDAGDFLEYGKGELSDYAFEGHHVLKKRDVKATKFNSLGPPSPKHTTSEIGRDFTTLIGVSHTPVQRNVDIRGLPGEPDWPYFETEDAKDNLRLPSEESCSSSAVRGEKIDSSPPNSTPRQSRRISNTCGRTTRKYDVDSVFTKETNCADRDNLRLRSRNCMKTPVLPRSKATKPVSSCFLGITGSFQTWLLEEGCNSDDIDLGFSSFHCTSETKLPSLGCKLWTEDPLGTFPVAELNVAVKSCFDRPEQSESIQCSPSGCFTSEKSAFGQPFNHTNSYDSPVFSKVRSGSVKQDLSPASRVQVVSLDSSHTAGPHGETGFADISVQGSICGDDKRKSNLRPAKCEQFELKNTPGNDFLFSEDPMAVDSSNSKSMDIECKDAKDGTLKAKENLKTTHSPEHGEETSSSVKIHDKSESSTKETGCNCDAEIPLRSQSGTEGT</sequence>